<evidence type="ECO:0000313" key="2">
    <source>
        <dbReference type="Proteomes" id="UP000219775"/>
    </source>
</evidence>
<name>A0A2A8C2V1_9BACI</name>
<dbReference type="EMBL" id="NUDP01000063">
    <property type="protein sequence ID" value="PEM67614.1"/>
    <property type="molecule type" value="Genomic_DNA"/>
</dbReference>
<dbReference type="Proteomes" id="UP000219775">
    <property type="component" value="Unassembled WGS sequence"/>
</dbReference>
<organism evidence="1 2">
    <name type="scientific">Bacillus pseudomycoides</name>
    <dbReference type="NCBI Taxonomy" id="64104"/>
    <lineage>
        <taxon>Bacteria</taxon>
        <taxon>Bacillati</taxon>
        <taxon>Bacillota</taxon>
        <taxon>Bacilli</taxon>
        <taxon>Bacillales</taxon>
        <taxon>Bacillaceae</taxon>
        <taxon>Bacillus</taxon>
        <taxon>Bacillus cereus group</taxon>
    </lineage>
</organism>
<evidence type="ECO:0000313" key="1">
    <source>
        <dbReference type="EMBL" id="PEM67614.1"/>
    </source>
</evidence>
<gene>
    <name evidence="1" type="ORF">CN613_18625</name>
</gene>
<accession>A0A2A8C2V1</accession>
<comment type="caution">
    <text evidence="1">The sequence shown here is derived from an EMBL/GenBank/DDBJ whole genome shotgun (WGS) entry which is preliminary data.</text>
</comment>
<protein>
    <submittedName>
        <fullName evidence="1">Uncharacterized protein</fullName>
    </submittedName>
</protein>
<sequence length="68" mass="7787">MPLFLGSKIPSQTLTKAKKLSNQLPVKARLVRADNQWRIKHPLIKISLYNYTPLGRYPAARSALRNSR</sequence>
<proteinExistence type="predicted"/>
<reference evidence="1 2" key="1">
    <citation type="submission" date="2017-09" db="EMBL/GenBank/DDBJ databases">
        <title>Large-scale bioinformatics analysis of Bacillus genomes uncovers conserved roles of natural products in bacterial physiology.</title>
        <authorList>
            <consortium name="Agbiome Team Llc"/>
            <person name="Bleich R.M."/>
            <person name="Grubbs K.J."/>
            <person name="Santa Maria K.C."/>
            <person name="Allen S.E."/>
            <person name="Farag S."/>
            <person name="Shank E.A."/>
            <person name="Bowers A."/>
        </authorList>
    </citation>
    <scope>NUCLEOTIDE SEQUENCE [LARGE SCALE GENOMIC DNA]</scope>
    <source>
        <strain evidence="1 2">AFS009893</strain>
    </source>
</reference>
<dbReference type="AlphaFoldDB" id="A0A2A8C2V1"/>